<feature type="compositionally biased region" description="Polar residues" evidence="1">
    <location>
        <begin position="9"/>
        <end position="26"/>
    </location>
</feature>
<accession>A0A1X6X000</accession>
<protein>
    <recommendedName>
        <fullName evidence="2">Histone acetyltransferase Rv0428c-like SH3 domain-containing protein</fullName>
    </recommendedName>
</protein>
<organism evidence="3 4">
    <name type="scientific">Brachybacterium nesterenkovii</name>
    <dbReference type="NCBI Taxonomy" id="47847"/>
    <lineage>
        <taxon>Bacteria</taxon>
        <taxon>Bacillati</taxon>
        <taxon>Actinomycetota</taxon>
        <taxon>Actinomycetes</taxon>
        <taxon>Micrococcales</taxon>
        <taxon>Dermabacteraceae</taxon>
        <taxon>Brachybacterium</taxon>
    </lineage>
</organism>
<evidence type="ECO:0000313" key="3">
    <source>
        <dbReference type="EMBL" id="SLM91488.1"/>
    </source>
</evidence>
<dbReference type="EMBL" id="FWFG01000059">
    <property type="protein sequence ID" value="SLM91488.1"/>
    <property type="molecule type" value="Genomic_DNA"/>
</dbReference>
<dbReference type="Proteomes" id="UP000195981">
    <property type="component" value="Unassembled WGS sequence"/>
</dbReference>
<proteinExistence type="predicted"/>
<dbReference type="Pfam" id="PF24551">
    <property type="entry name" value="SH3_Rv0428c"/>
    <property type="match status" value="1"/>
</dbReference>
<evidence type="ECO:0000256" key="1">
    <source>
        <dbReference type="SAM" id="MobiDB-lite"/>
    </source>
</evidence>
<dbReference type="AlphaFoldDB" id="A0A1X6X000"/>
<keyword evidence="4" id="KW-1185">Reference proteome</keyword>
<evidence type="ECO:0000259" key="2">
    <source>
        <dbReference type="Pfam" id="PF24551"/>
    </source>
</evidence>
<sequence>MPIPDPDTPESTASTPVQANPATSSPARAEPDAHAPLPRPGWAPFLVPGVRVVLRYRIDPDASPHGESVTDALGYIESVDDDTVTVMTKRGAARVVRGLVVAAKQVPPPPVRRRPAPPQA</sequence>
<feature type="domain" description="Histone acetyltransferase Rv0428c-like SH3" evidence="2">
    <location>
        <begin position="48"/>
        <end position="104"/>
    </location>
</feature>
<name>A0A1X6X000_9MICO</name>
<feature type="region of interest" description="Disordered" evidence="1">
    <location>
        <begin position="1"/>
        <end position="41"/>
    </location>
</feature>
<evidence type="ECO:0000313" key="4">
    <source>
        <dbReference type="Proteomes" id="UP000195981"/>
    </source>
</evidence>
<gene>
    <name evidence="3" type="ORF">FM110_06635</name>
</gene>
<dbReference type="InterPro" id="IPR056934">
    <property type="entry name" value="SH3_Rv0428c"/>
</dbReference>
<reference evidence="3 4" key="1">
    <citation type="submission" date="2017-02" db="EMBL/GenBank/DDBJ databases">
        <authorList>
            <person name="Peterson S.W."/>
        </authorList>
    </citation>
    <scope>NUCLEOTIDE SEQUENCE [LARGE SCALE GENOMIC DNA]</scope>
    <source>
        <strain evidence="3 4">CIP104813</strain>
    </source>
</reference>
<dbReference type="RefSeq" id="WP_234991979.1">
    <property type="nucleotide sequence ID" value="NZ_FWFG01000059.1"/>
</dbReference>